<dbReference type="SUPFAM" id="SSF55120">
    <property type="entry name" value="Pseudouridine synthase"/>
    <property type="match status" value="1"/>
</dbReference>
<evidence type="ECO:0000313" key="9">
    <source>
        <dbReference type="Proteomes" id="UP000681041"/>
    </source>
</evidence>
<proteinExistence type="inferred from homology"/>
<gene>
    <name evidence="5" type="primary">pus10</name>
    <name evidence="8" type="ORF">HYG87_05825</name>
</gene>
<dbReference type="Gene3D" id="3.30.70.2510">
    <property type="match status" value="1"/>
</dbReference>
<dbReference type="AlphaFoldDB" id="A0A8T8K5W2"/>
<sequence>MDSKLENALKIMEITDGKICDHCLGRKFSNEVEGPGNPLRGEKISKMLLQNDITFDKNSKCAVCHDIFFDINEELAENVAQKIKDLDLEFDGFVVGSKLAKEVVEKDQSLNQELGLEVEGLKKEVNRELGKLLEISLHKEADFDNPHLVIMVDFKKEIPSVRIQINPLFLEGRYRKLIRGIPQTKWPCRKCKGRGCEECNFTGKMYTESVEELISSHALKITRGRSSKFHGAGREDIDVRMLGTGRPFVLEIKEPRQRTIDLEKLTHQINQESEGKIEVLQLKYSIKSRKASIKTSSPDTFKTYQAQVELKEPVSLEKLENLQSMNIINQRTPLRVSHRRADKVRIREVKSIEAKIINPHHIELIIKGQGGLYIKELISGDGGRTSPNVSDVLGTPASCVQLDVLEVQG</sequence>
<evidence type="ECO:0000256" key="1">
    <source>
        <dbReference type="ARBA" id="ARBA00009652"/>
    </source>
</evidence>
<comment type="function">
    <text evidence="5">Responsible for synthesis of pseudouridine from uracil-54 and uracil-55 in the psi GC loop of transfer RNAs.</text>
</comment>
<dbReference type="PANTHER" id="PTHR21568">
    <property type="entry name" value="TRNA PSEUDOURIDINE SYNTHASE PUS10"/>
    <property type="match status" value="1"/>
</dbReference>
<dbReference type="RefSeq" id="WP_211532266.1">
    <property type="nucleotide sequence ID" value="NZ_CP058560.1"/>
</dbReference>
<feature type="domain" description="Pus10-like C-terminal" evidence="6">
    <location>
        <begin position="169"/>
        <end position="407"/>
    </location>
</feature>
<dbReference type="InterPro" id="IPR039894">
    <property type="entry name" value="Pus10-like"/>
</dbReference>
<dbReference type="EC" id="5.4.99.25" evidence="5"/>
<dbReference type="GeneID" id="64820264"/>
<keyword evidence="2 5" id="KW-0819">tRNA processing</keyword>
<reference evidence="8" key="1">
    <citation type="submission" date="2020-07" db="EMBL/GenBank/DDBJ databases">
        <title>Methanobacterium. sp. MethCan genome.</title>
        <authorList>
            <person name="Postec A."/>
            <person name="Quemeneur M."/>
        </authorList>
    </citation>
    <scope>NUCLEOTIDE SEQUENCE</scope>
    <source>
        <strain evidence="8">MethCAN</strain>
    </source>
</reference>
<evidence type="ECO:0000256" key="4">
    <source>
        <dbReference type="ARBA" id="ARBA00023235"/>
    </source>
</evidence>
<dbReference type="Proteomes" id="UP000681041">
    <property type="component" value="Chromosome"/>
</dbReference>
<evidence type="ECO:0000313" key="8">
    <source>
        <dbReference type="EMBL" id="QUH23309.1"/>
    </source>
</evidence>
<dbReference type="KEGG" id="meme:HYG87_05825"/>
<dbReference type="OrthoDB" id="10348at2157"/>
<feature type="binding site" evidence="5">
    <location>
        <position position="304"/>
    </location>
    <ligand>
        <name>substrate</name>
    </ligand>
</feature>
<dbReference type="GO" id="GO:0160148">
    <property type="term" value="F:tRNA pseudouridine(55) synthase activity"/>
    <property type="evidence" value="ECO:0007669"/>
    <property type="project" value="UniProtKB-EC"/>
</dbReference>
<feature type="binding site" evidence="5">
    <location>
        <position position="373"/>
    </location>
    <ligand>
        <name>substrate</name>
    </ligand>
</feature>
<keyword evidence="4 5" id="KW-0413">Isomerase</keyword>
<comment type="catalytic activity">
    <reaction evidence="5">
        <text>uridine(55) in tRNA = pseudouridine(55) in tRNA</text>
        <dbReference type="Rhea" id="RHEA:42532"/>
        <dbReference type="Rhea" id="RHEA-COMP:10101"/>
        <dbReference type="Rhea" id="RHEA-COMP:10102"/>
        <dbReference type="ChEBI" id="CHEBI:65314"/>
        <dbReference type="ChEBI" id="CHEBI:65315"/>
        <dbReference type="EC" id="5.4.99.25"/>
    </reaction>
</comment>
<dbReference type="InterPro" id="IPR020103">
    <property type="entry name" value="PsdUridine_synth_cat_dom_sf"/>
</dbReference>
<keyword evidence="3 5" id="KW-0694">RNA-binding</keyword>
<evidence type="ECO:0000256" key="5">
    <source>
        <dbReference type="HAMAP-Rule" id="MF_01893"/>
    </source>
</evidence>
<dbReference type="Pfam" id="PF22023">
    <property type="entry name" value="Pus10_THUMP_arc"/>
    <property type="match status" value="1"/>
</dbReference>
<evidence type="ECO:0000256" key="3">
    <source>
        <dbReference type="ARBA" id="ARBA00022884"/>
    </source>
</evidence>
<comment type="similarity">
    <text evidence="1 5">Belongs to the pseudouridine synthase Pus10 family.</text>
</comment>
<dbReference type="PANTHER" id="PTHR21568:SF0">
    <property type="entry name" value="TRNA PSEUDOURIDINE SYNTHASE PUS10"/>
    <property type="match status" value="1"/>
</dbReference>
<feature type="active site" description="Nucleophile" evidence="5">
    <location>
        <position position="236"/>
    </location>
</feature>
<dbReference type="InterPro" id="IPR005912">
    <property type="entry name" value="Pus10"/>
</dbReference>
<keyword evidence="9" id="KW-1185">Reference proteome</keyword>
<dbReference type="NCBIfam" id="TIGR01213">
    <property type="entry name" value="pseudo_Pus10arc"/>
    <property type="match status" value="1"/>
</dbReference>
<organism evidence="8 9">
    <name type="scientific">Methanobacterium alkalithermotolerans</name>
    <dbReference type="NCBI Taxonomy" id="2731220"/>
    <lineage>
        <taxon>Archaea</taxon>
        <taxon>Methanobacteriati</taxon>
        <taxon>Methanobacteriota</taxon>
        <taxon>Methanomada group</taxon>
        <taxon>Methanobacteria</taxon>
        <taxon>Methanobacteriales</taxon>
        <taxon>Methanobacteriaceae</taxon>
        <taxon>Methanobacterium</taxon>
    </lineage>
</organism>
<feature type="domain" description="Pus10 THUMP" evidence="7">
    <location>
        <begin position="76"/>
        <end position="153"/>
    </location>
</feature>
<accession>A0A8T8K5W2</accession>
<evidence type="ECO:0000259" key="6">
    <source>
        <dbReference type="Pfam" id="PF21238"/>
    </source>
</evidence>
<dbReference type="Pfam" id="PF21238">
    <property type="entry name" value="Pus10_C"/>
    <property type="match status" value="1"/>
</dbReference>
<dbReference type="FunFam" id="3.30.70.2510:FF:000001">
    <property type="entry name" value="tRNA pseudouridine synthase Pus10"/>
    <property type="match status" value="1"/>
</dbReference>
<evidence type="ECO:0000259" key="7">
    <source>
        <dbReference type="Pfam" id="PF22023"/>
    </source>
</evidence>
<evidence type="ECO:0000256" key="2">
    <source>
        <dbReference type="ARBA" id="ARBA00022694"/>
    </source>
</evidence>
<comment type="catalytic activity">
    <reaction evidence="5">
        <text>uridine(54) in tRNA = pseudouridine(54) in tRNA</text>
        <dbReference type="Rhea" id="RHEA:57876"/>
        <dbReference type="Rhea" id="RHEA-COMP:10193"/>
        <dbReference type="Rhea" id="RHEA-COMP:14141"/>
        <dbReference type="ChEBI" id="CHEBI:65314"/>
        <dbReference type="ChEBI" id="CHEBI:65315"/>
    </reaction>
</comment>
<dbReference type="Gene3D" id="3.30.70.3190">
    <property type="match status" value="1"/>
</dbReference>
<dbReference type="GO" id="GO:0031119">
    <property type="term" value="P:tRNA pseudouridine synthesis"/>
    <property type="evidence" value="ECO:0007669"/>
    <property type="project" value="UniProtKB-UniRule"/>
</dbReference>
<dbReference type="GO" id="GO:0000049">
    <property type="term" value="F:tRNA binding"/>
    <property type="evidence" value="ECO:0007669"/>
    <property type="project" value="InterPro"/>
</dbReference>
<dbReference type="EMBL" id="CP058560">
    <property type="protein sequence ID" value="QUH23309.1"/>
    <property type="molecule type" value="Genomic_DNA"/>
</dbReference>
<dbReference type="HAMAP" id="MF_01893">
    <property type="entry name" value="Pus10_arch"/>
    <property type="match status" value="1"/>
</dbReference>
<dbReference type="InterPro" id="IPR048741">
    <property type="entry name" value="Pus10-like_C"/>
</dbReference>
<name>A0A8T8K5W2_9EURY</name>
<dbReference type="InterPro" id="IPR055174">
    <property type="entry name" value="Pus10_THUMP_arc"/>
</dbReference>
<protein>
    <recommendedName>
        <fullName evidence="5">tRNA pseudouridine synthase Pus10</fullName>
        <ecNumber evidence="5">5.4.99.25</ecNumber>
    </recommendedName>
    <alternativeName>
        <fullName evidence="5">tRNA pseudouridine 54/55 synthase</fullName>
        <shortName evidence="5">Psi54/55 synthase</shortName>
    </alternativeName>
</protein>